<keyword evidence="4" id="KW-1185">Reference proteome</keyword>
<dbReference type="EMBL" id="CAJVQA010013543">
    <property type="protein sequence ID" value="CAG8725123.1"/>
    <property type="molecule type" value="Genomic_DNA"/>
</dbReference>
<dbReference type="AlphaFoldDB" id="A0A9N9I8H3"/>
<comment type="caution">
    <text evidence="3">The sequence shown here is derived from an EMBL/GenBank/DDBJ whole genome shotgun (WGS) entry which is preliminary data.</text>
</comment>
<proteinExistence type="predicted"/>
<feature type="region of interest" description="Disordered" evidence="1">
    <location>
        <begin position="342"/>
        <end position="367"/>
    </location>
</feature>
<dbReference type="PANTHER" id="PTHR47718">
    <property type="entry name" value="OS01G0519700 PROTEIN"/>
    <property type="match status" value="1"/>
</dbReference>
<feature type="domain" description="MULE transposase" evidence="2">
    <location>
        <begin position="46"/>
        <end position="125"/>
    </location>
</feature>
<evidence type="ECO:0000313" key="3">
    <source>
        <dbReference type="EMBL" id="CAG8725123.1"/>
    </source>
</evidence>
<protein>
    <submittedName>
        <fullName evidence="3">23706_t:CDS:1</fullName>
    </submittedName>
</protein>
<dbReference type="InterPro" id="IPR018289">
    <property type="entry name" value="MULE_transposase_dom"/>
</dbReference>
<dbReference type="Proteomes" id="UP000789759">
    <property type="component" value="Unassembled WGS sequence"/>
</dbReference>
<sequence length="411" mass="48337">MIYCQNLGSYQQVNPEKPERMIRQGCKWHINLSRPSKNNPNSLIFVTMFVNKHNHEMYSEVLQFEKLRTFTNEIKKDIEFYVKECNFGQVPNVFVTNGDLAIESAIVTEYPMTHHILCIWHLKENIKKTLRGKLSGSFNNFYSSFWKCHNADTPDVFYHYWEEMTNNYPTACTYLQNHLYNRRKSWARRFTTTLFTLGIESTSFVESQNACLKHIIESSNTSLYELGKVLINSVEDNIRQKHYKEITKDVPFTVNTITIFPKIESLISRYLRPNIVQFLVGQMKESVFYISFHSNIEEIQNMFMNKPSESDNFENEPDCVFLCAQFLLQQLDCSKIKEKKEIRSQQVDSSEDENSDKENTLPNIKLRNPRKVITRGESRINVATARGWVTILQHALKKLRISSFSSVHRWN</sequence>
<name>A0A9N9I8H3_9GLOM</name>
<gene>
    <name evidence="3" type="ORF">CPELLU_LOCUS13136</name>
</gene>
<evidence type="ECO:0000259" key="2">
    <source>
        <dbReference type="Pfam" id="PF10551"/>
    </source>
</evidence>
<reference evidence="3" key="1">
    <citation type="submission" date="2021-06" db="EMBL/GenBank/DDBJ databases">
        <authorList>
            <person name="Kallberg Y."/>
            <person name="Tangrot J."/>
            <person name="Rosling A."/>
        </authorList>
    </citation>
    <scope>NUCLEOTIDE SEQUENCE</scope>
    <source>
        <strain evidence="3">FL966</strain>
    </source>
</reference>
<dbReference type="OrthoDB" id="3261031at2759"/>
<dbReference type="PANTHER" id="PTHR47718:SF7">
    <property type="entry name" value="PROTEIN FAR1-RELATED SEQUENCE"/>
    <property type="match status" value="1"/>
</dbReference>
<dbReference type="Pfam" id="PF10551">
    <property type="entry name" value="MULE"/>
    <property type="match status" value="1"/>
</dbReference>
<organism evidence="3 4">
    <name type="scientific">Cetraspora pellucida</name>
    <dbReference type="NCBI Taxonomy" id="1433469"/>
    <lineage>
        <taxon>Eukaryota</taxon>
        <taxon>Fungi</taxon>
        <taxon>Fungi incertae sedis</taxon>
        <taxon>Mucoromycota</taxon>
        <taxon>Glomeromycotina</taxon>
        <taxon>Glomeromycetes</taxon>
        <taxon>Diversisporales</taxon>
        <taxon>Gigasporaceae</taxon>
        <taxon>Cetraspora</taxon>
    </lineage>
</organism>
<evidence type="ECO:0000256" key="1">
    <source>
        <dbReference type="SAM" id="MobiDB-lite"/>
    </source>
</evidence>
<accession>A0A9N9I8H3</accession>
<evidence type="ECO:0000313" key="4">
    <source>
        <dbReference type="Proteomes" id="UP000789759"/>
    </source>
</evidence>